<evidence type="ECO:0008006" key="3">
    <source>
        <dbReference type="Google" id="ProtNLM"/>
    </source>
</evidence>
<dbReference type="EMBL" id="LGUA01000041">
    <property type="protein sequence ID" value="OAX84903.1"/>
    <property type="molecule type" value="Genomic_DNA"/>
</dbReference>
<dbReference type="OrthoDB" id="5381833at2759"/>
<sequence length="237" mass="26744">MSISFPRSWPCKVPILFFRGTIQSSSVRQGPGNGSLSFQSLRKCRIIARSISSTPIKQPNSPDVNIHGETVLADVGRQLPGYAFVPLENKFMLRQCRKLKRASNDSKPIFVRHASPHRSQELGPELGIYAPQEVVEQASREFAKLTALLDHIIWKKWEHEYPQIPAADKMKLRRLVSEKNANAIATLSTHVAESTLWGYVCRTYTSDEHLVLSAARNPKVALQMREKIDGVLESWRG</sequence>
<comment type="caution">
    <text evidence="1">The sequence shown here is derived from an EMBL/GenBank/DDBJ whole genome shotgun (WGS) entry which is preliminary data.</text>
</comment>
<evidence type="ECO:0000313" key="2">
    <source>
        <dbReference type="Proteomes" id="UP000091918"/>
    </source>
</evidence>
<organism evidence="1 2">
    <name type="scientific">Emergomyces africanus</name>
    <dbReference type="NCBI Taxonomy" id="1955775"/>
    <lineage>
        <taxon>Eukaryota</taxon>
        <taxon>Fungi</taxon>
        <taxon>Dikarya</taxon>
        <taxon>Ascomycota</taxon>
        <taxon>Pezizomycotina</taxon>
        <taxon>Eurotiomycetes</taxon>
        <taxon>Eurotiomycetidae</taxon>
        <taxon>Onygenales</taxon>
        <taxon>Ajellomycetaceae</taxon>
        <taxon>Emergomyces</taxon>
    </lineage>
</organism>
<reference evidence="1 2" key="1">
    <citation type="submission" date="2015-07" db="EMBL/GenBank/DDBJ databases">
        <title>Emmonsia species relationships and genome sequence.</title>
        <authorList>
            <person name="Cuomo C.A."/>
            <person name="Schwartz I.S."/>
            <person name="Kenyon C."/>
            <person name="de Hoog G.S."/>
            <person name="Govender N.P."/>
            <person name="Botha A."/>
            <person name="Moreno L."/>
            <person name="de Vries M."/>
            <person name="Munoz J.F."/>
            <person name="Stielow J.B."/>
        </authorList>
    </citation>
    <scope>NUCLEOTIDE SEQUENCE [LARGE SCALE GENOMIC DNA]</scope>
    <source>
        <strain evidence="1 2">CBS 136260</strain>
    </source>
</reference>
<evidence type="ECO:0000313" key="1">
    <source>
        <dbReference type="EMBL" id="OAX84903.1"/>
    </source>
</evidence>
<protein>
    <recommendedName>
        <fullName evidence="3">DUF2293 domain-containing protein</fullName>
    </recommendedName>
</protein>
<accession>A0A1B7P7C9</accession>
<proteinExistence type="predicted"/>
<dbReference type="Proteomes" id="UP000091918">
    <property type="component" value="Unassembled WGS sequence"/>
</dbReference>
<name>A0A1B7P7C9_9EURO</name>
<keyword evidence="2" id="KW-1185">Reference proteome</keyword>
<dbReference type="AlphaFoldDB" id="A0A1B7P7C9"/>
<gene>
    <name evidence="1" type="ORF">ACJ72_00725</name>
</gene>